<protein>
    <submittedName>
        <fullName evidence="1">Uncharacterized protein</fullName>
    </submittedName>
</protein>
<dbReference type="AlphaFoldDB" id="A0A1D9LFP6"/>
<dbReference type="GeneID" id="68841321"/>
<dbReference type="InterPro" id="IPR028978">
    <property type="entry name" value="Chorismate_lyase_/UTRA_dom_sf"/>
</dbReference>
<dbReference type="STRING" id="1108595.BKX93_08845"/>
<dbReference type="SUPFAM" id="SSF64288">
    <property type="entry name" value="Chorismate lyase-like"/>
    <property type="match status" value="1"/>
</dbReference>
<reference evidence="1 2" key="1">
    <citation type="submission" date="2016-10" db="EMBL/GenBank/DDBJ databases">
        <title>Chromobacterium muskegensis sp. nov., an insecticidal bacterium isolated from Sphagnum bogs.</title>
        <authorList>
            <person name="Sparks M.E."/>
            <person name="Blackburn M.B."/>
            <person name="Gundersen-Rindal D.E."/>
            <person name="Mitchell A."/>
            <person name="Farrar R."/>
            <person name="Kuhar D."/>
        </authorList>
    </citation>
    <scope>NUCLEOTIDE SEQUENCE [LARGE SCALE GENOMIC DNA]</scope>
    <source>
        <strain evidence="1 2">21-1</strain>
    </source>
</reference>
<dbReference type="KEGG" id="cvc:BKX93_08845"/>
<accession>A0A1D9LFP6</accession>
<dbReference type="RefSeq" id="WP_046158176.1">
    <property type="nucleotide sequence ID" value="NZ_CP017707.1"/>
</dbReference>
<organism evidence="1 2">
    <name type="scientific">Chromobacterium vaccinii</name>
    <dbReference type="NCBI Taxonomy" id="1108595"/>
    <lineage>
        <taxon>Bacteria</taxon>
        <taxon>Pseudomonadati</taxon>
        <taxon>Pseudomonadota</taxon>
        <taxon>Betaproteobacteria</taxon>
        <taxon>Neisseriales</taxon>
        <taxon>Chromobacteriaceae</taxon>
        <taxon>Chromobacterium</taxon>
    </lineage>
</organism>
<dbReference type="Proteomes" id="UP000178776">
    <property type="component" value="Chromosome"/>
</dbReference>
<evidence type="ECO:0000313" key="1">
    <source>
        <dbReference type="EMBL" id="AOZ50087.1"/>
    </source>
</evidence>
<gene>
    <name evidence="1" type="ORF">BKX93_08845</name>
</gene>
<proteinExistence type="predicted"/>
<dbReference type="Gene3D" id="3.40.1410.10">
    <property type="entry name" value="Chorismate lyase-like"/>
    <property type="match status" value="1"/>
</dbReference>
<sequence length="186" mass="21058">MRLHQASAGALRLPPPLPDAGQARPAIEIPWREAWPVPPEEICACSREALVHHGYMTGALQASRGCALRIRRLWQRHDARRLERSILLLDERQRCHVAAWIRIELLAFEPRLKRQLVESDLPFGSILARAGIRPSFSGRQYFALPGLFAASGAIAYRRCCDRHYGRSHHMLGEDGRVLAEVYEALP</sequence>
<evidence type="ECO:0000313" key="2">
    <source>
        <dbReference type="Proteomes" id="UP000178776"/>
    </source>
</evidence>
<dbReference type="EMBL" id="CP017707">
    <property type="protein sequence ID" value="AOZ50087.1"/>
    <property type="molecule type" value="Genomic_DNA"/>
</dbReference>
<name>A0A1D9LFP6_9NEIS</name>